<dbReference type="PANTHER" id="PTHR31336">
    <property type="entry name" value="LIN37 HOMOLOG"/>
    <property type="match status" value="1"/>
</dbReference>
<dbReference type="Pfam" id="PF15306">
    <property type="entry name" value="LIN37"/>
    <property type="match status" value="1"/>
</dbReference>
<accession>A0A914E154</accession>
<feature type="compositionally biased region" description="Basic and acidic residues" evidence="1">
    <location>
        <begin position="25"/>
        <end position="41"/>
    </location>
</feature>
<protein>
    <submittedName>
        <fullName evidence="3">Uncharacterized protein</fullName>
    </submittedName>
</protein>
<evidence type="ECO:0000313" key="3">
    <source>
        <dbReference type="WBParaSite" id="ACRNAN_scaffold5061.g25132.t1"/>
    </source>
</evidence>
<proteinExistence type="predicted"/>
<dbReference type="AlphaFoldDB" id="A0A914E154"/>
<feature type="compositionally biased region" description="Basic residues" evidence="1">
    <location>
        <begin position="42"/>
        <end position="51"/>
    </location>
</feature>
<feature type="region of interest" description="Disordered" evidence="1">
    <location>
        <begin position="15"/>
        <end position="51"/>
    </location>
</feature>
<sequence>MKIARNRLGNLLSGIRKGDIQAGQQDKRDQYRQDDDDDRRGPGRPKRQKREKRVVFELRGKPFGLRDSGRPESIYALCRKWMYGRDDDHDRDEEVPDYPLTVEHSLDLLATKEIYALPPPRYDVALMDPRPSRVVRPETELNVENASADDILKEYKQHWRNVRKEWTNYTKRREERYSRSIQLLSTIYGITQQTTESAE</sequence>
<keyword evidence="2" id="KW-1185">Reference proteome</keyword>
<dbReference type="PANTHER" id="PTHR31336:SF3">
    <property type="entry name" value="PROTEIN LIN-37 HOMOLOG"/>
    <property type="match status" value="1"/>
</dbReference>
<dbReference type="InterPro" id="IPR028226">
    <property type="entry name" value="LIN37"/>
</dbReference>
<dbReference type="GO" id="GO:0031523">
    <property type="term" value="C:Myb complex"/>
    <property type="evidence" value="ECO:0007669"/>
    <property type="project" value="TreeGrafter"/>
</dbReference>
<reference evidence="3" key="1">
    <citation type="submission" date="2022-11" db="UniProtKB">
        <authorList>
            <consortium name="WormBaseParasite"/>
        </authorList>
    </citation>
    <scope>IDENTIFICATION</scope>
</reference>
<organism evidence="2 3">
    <name type="scientific">Acrobeloides nanus</name>
    <dbReference type="NCBI Taxonomy" id="290746"/>
    <lineage>
        <taxon>Eukaryota</taxon>
        <taxon>Metazoa</taxon>
        <taxon>Ecdysozoa</taxon>
        <taxon>Nematoda</taxon>
        <taxon>Chromadorea</taxon>
        <taxon>Rhabditida</taxon>
        <taxon>Tylenchina</taxon>
        <taxon>Cephalobomorpha</taxon>
        <taxon>Cephaloboidea</taxon>
        <taxon>Cephalobidae</taxon>
        <taxon>Acrobeloides</taxon>
    </lineage>
</organism>
<dbReference type="WBParaSite" id="ACRNAN_scaffold5061.g25132.t1">
    <property type="protein sequence ID" value="ACRNAN_scaffold5061.g25132.t1"/>
    <property type="gene ID" value="ACRNAN_scaffold5061.g25132"/>
</dbReference>
<dbReference type="Proteomes" id="UP000887540">
    <property type="component" value="Unplaced"/>
</dbReference>
<dbReference type="GO" id="GO:0017053">
    <property type="term" value="C:transcription repressor complex"/>
    <property type="evidence" value="ECO:0007669"/>
    <property type="project" value="InterPro"/>
</dbReference>
<name>A0A914E154_9BILA</name>
<evidence type="ECO:0000256" key="1">
    <source>
        <dbReference type="SAM" id="MobiDB-lite"/>
    </source>
</evidence>
<evidence type="ECO:0000313" key="2">
    <source>
        <dbReference type="Proteomes" id="UP000887540"/>
    </source>
</evidence>
<dbReference type="GO" id="GO:0000122">
    <property type="term" value="P:negative regulation of transcription by RNA polymerase II"/>
    <property type="evidence" value="ECO:0007669"/>
    <property type="project" value="TreeGrafter"/>
</dbReference>